<dbReference type="InterPro" id="IPR027417">
    <property type="entry name" value="P-loop_NTPase"/>
</dbReference>
<evidence type="ECO:0000313" key="1">
    <source>
        <dbReference type="EMBL" id="RMI13219.1"/>
    </source>
</evidence>
<evidence type="ECO:0008006" key="3">
    <source>
        <dbReference type="Google" id="ProtNLM"/>
    </source>
</evidence>
<protein>
    <recommendedName>
        <fullName evidence="3">ATP-binding protein</fullName>
    </recommendedName>
</protein>
<dbReference type="Gene3D" id="1.10.8.730">
    <property type="match status" value="1"/>
</dbReference>
<dbReference type="OrthoDB" id="9804380at2"/>
<dbReference type="Gene3D" id="3.40.50.300">
    <property type="entry name" value="P-loop containing nucleotide triphosphate hydrolases"/>
    <property type="match status" value="1"/>
</dbReference>
<dbReference type="Proteomes" id="UP000269289">
    <property type="component" value="Unassembled WGS sequence"/>
</dbReference>
<keyword evidence="2" id="KW-1185">Reference proteome</keyword>
<gene>
    <name evidence="1" type="ORF">EBM89_05180</name>
</gene>
<feature type="non-terminal residue" evidence="1">
    <location>
        <position position="1"/>
    </location>
</feature>
<comment type="caution">
    <text evidence="1">The sequence shown here is derived from an EMBL/GenBank/DDBJ whole genome shotgun (WGS) entry which is preliminary data.</text>
</comment>
<sequence>AVAARRRAGNAHVGDDLPSLGGRLARRRAAWGRLRAGMWGPVGVATPVHVTSAARIGVLTSFCVPQASAIPGPVIGLEVTTRAPFTFDPWGVYPHLATSPCMLICGLQGSGKSFGTKVTMARLVEDLGRQVIVSSDPNGEWSALAEGFDGQVIHLGPGTGTVICPLDEGHRPAQVAPEDWRRAVDLRRSQALESIASILRSGALDDEERTVLDTAVEHMATGALTPTIAALVDWLDDPPTELTDRAGTDAPRRMSLVFTRLTRGPMAGMFDHHSTTALDPAAPMIAINTSGLGGAGDTVRQIAAACTSAWIDTTLRGRDGRWRVVVCEEGWDELRNPAQAQAMDDRIRLAGHLRCASVLIIHELKDVEIFGQAGSAHRGLVERVLSKCAIKVLYRQSSDCMDAVHRIAKPTSTAAELLLTLPQGQGIWCIGTTTPMWVQPLAGPTLAALINTDAGRTGR</sequence>
<dbReference type="SUPFAM" id="SSF52540">
    <property type="entry name" value="P-loop containing nucleoside triphosphate hydrolases"/>
    <property type="match status" value="1"/>
</dbReference>
<organism evidence="1 2">
    <name type="scientific">Cellulomonas triticagri</name>
    <dbReference type="NCBI Taxonomy" id="2483352"/>
    <lineage>
        <taxon>Bacteria</taxon>
        <taxon>Bacillati</taxon>
        <taxon>Actinomycetota</taxon>
        <taxon>Actinomycetes</taxon>
        <taxon>Micrococcales</taxon>
        <taxon>Cellulomonadaceae</taxon>
        <taxon>Cellulomonas</taxon>
    </lineage>
</organism>
<dbReference type="AlphaFoldDB" id="A0A3M2JHY7"/>
<dbReference type="RefSeq" id="WP_122148398.1">
    <property type="nucleotide sequence ID" value="NZ_RFFI01000019.1"/>
</dbReference>
<evidence type="ECO:0000313" key="2">
    <source>
        <dbReference type="Proteomes" id="UP000269289"/>
    </source>
</evidence>
<accession>A0A3M2JHY7</accession>
<proteinExistence type="predicted"/>
<dbReference type="EMBL" id="RFFI01000019">
    <property type="protein sequence ID" value="RMI13219.1"/>
    <property type="molecule type" value="Genomic_DNA"/>
</dbReference>
<name>A0A3M2JHY7_9CELL</name>
<reference evidence="1 2" key="1">
    <citation type="submission" date="2018-10" db="EMBL/GenBank/DDBJ databases">
        <title>Isolation, diversity and antifungal activity of actinobacteria from wheat.</title>
        <authorList>
            <person name="Han C."/>
        </authorList>
    </citation>
    <scope>NUCLEOTIDE SEQUENCE [LARGE SCALE GENOMIC DNA]</scope>
    <source>
        <strain evidence="1 2">NEAU-YY56</strain>
    </source>
</reference>